<reference evidence="1" key="1">
    <citation type="submission" date="2023-04" db="EMBL/GenBank/DDBJ databases">
        <title>A chromosome-level genome assembly of the parasitoid wasp Eretmocerus hayati.</title>
        <authorList>
            <person name="Zhong Y."/>
            <person name="Liu S."/>
            <person name="Liu Y."/>
        </authorList>
    </citation>
    <scope>NUCLEOTIDE SEQUENCE</scope>
    <source>
        <strain evidence="1">ZJU_SS_LIU_2023</strain>
    </source>
</reference>
<organism evidence="1 2">
    <name type="scientific">Eretmocerus hayati</name>
    <dbReference type="NCBI Taxonomy" id="131215"/>
    <lineage>
        <taxon>Eukaryota</taxon>
        <taxon>Metazoa</taxon>
        <taxon>Ecdysozoa</taxon>
        <taxon>Arthropoda</taxon>
        <taxon>Hexapoda</taxon>
        <taxon>Insecta</taxon>
        <taxon>Pterygota</taxon>
        <taxon>Neoptera</taxon>
        <taxon>Endopterygota</taxon>
        <taxon>Hymenoptera</taxon>
        <taxon>Apocrita</taxon>
        <taxon>Proctotrupomorpha</taxon>
        <taxon>Chalcidoidea</taxon>
        <taxon>Aphelinidae</taxon>
        <taxon>Aphelininae</taxon>
        <taxon>Eretmocerus</taxon>
    </lineage>
</organism>
<evidence type="ECO:0000313" key="2">
    <source>
        <dbReference type="Proteomes" id="UP001239111"/>
    </source>
</evidence>
<proteinExistence type="predicted"/>
<keyword evidence="2" id="KW-1185">Reference proteome</keyword>
<feature type="non-terminal residue" evidence="1">
    <location>
        <position position="179"/>
    </location>
</feature>
<dbReference type="EMBL" id="CM056741">
    <property type="protein sequence ID" value="KAJ8688589.1"/>
    <property type="molecule type" value="Genomic_DNA"/>
</dbReference>
<name>A0ACC2PZ79_9HYME</name>
<sequence length="179" mass="19912">MTNLYLAESTTGNSEDKPPAPKKKRPRPRKKRCDRCPLDLDEAISVIQPTYGNREKYLDVPHIHCVLDAEESDRLKKLEEIRARWRDNIKCAPEEADDEAEADSTEGEGSMADGAEQNDEDDAEGDENRKGKICSIGAKGGKQKSKRGRQSTRKESPEDTKNKSACSSICSLDSEIDVS</sequence>
<comment type="caution">
    <text evidence="1">The sequence shown here is derived from an EMBL/GenBank/DDBJ whole genome shotgun (WGS) entry which is preliminary data.</text>
</comment>
<dbReference type="Proteomes" id="UP001239111">
    <property type="component" value="Chromosome 1"/>
</dbReference>
<protein>
    <submittedName>
        <fullName evidence="1">Uncharacterized protein</fullName>
    </submittedName>
</protein>
<evidence type="ECO:0000313" key="1">
    <source>
        <dbReference type="EMBL" id="KAJ8688589.1"/>
    </source>
</evidence>
<accession>A0ACC2PZ79</accession>
<gene>
    <name evidence="1" type="ORF">QAD02_024384</name>
</gene>